<sequence length="51" mass="5593">MAIATPNFGIHTPVEAGNGRREVEPTTRSDHCQLSMIRETECPALTIVITK</sequence>
<name>B5W086_LIMMA</name>
<feature type="compositionally biased region" description="Basic and acidic residues" evidence="1">
    <location>
        <begin position="18"/>
        <end position="30"/>
    </location>
</feature>
<organism evidence="2 3">
    <name type="scientific">Limnospira maxima CS-328</name>
    <dbReference type="NCBI Taxonomy" id="513049"/>
    <lineage>
        <taxon>Bacteria</taxon>
        <taxon>Bacillati</taxon>
        <taxon>Cyanobacteriota</taxon>
        <taxon>Cyanophyceae</taxon>
        <taxon>Oscillatoriophycideae</taxon>
        <taxon>Oscillatoriales</taxon>
        <taxon>Sirenicapillariaceae</taxon>
        <taxon>Limnospira</taxon>
    </lineage>
</organism>
<dbReference type="AlphaFoldDB" id="B5W086"/>
<keyword evidence="3" id="KW-1185">Reference proteome</keyword>
<protein>
    <submittedName>
        <fullName evidence="2">Uncharacterized protein</fullName>
    </submittedName>
</protein>
<accession>B5W086</accession>
<gene>
    <name evidence="2" type="ORF">AmaxDRAFT_2180</name>
</gene>
<dbReference type="EMBL" id="ABYK01000013">
    <property type="protein sequence ID" value="EDZ95002.1"/>
    <property type="molecule type" value="Genomic_DNA"/>
</dbReference>
<reference evidence="2 3" key="1">
    <citation type="journal article" date="2011" name="Appl. Environ. Microbiol.">
        <title>Contribution of a Sodium Ion Gradient to Energy Conservation during Fermentation in the Cyanobacterium Arthrospira (Spirulina) maxima CS-328.</title>
        <authorList>
            <person name="Carrieri D."/>
            <person name="Ananyev G."/>
            <person name="Lenz O."/>
            <person name="Bryant D.A."/>
            <person name="Dismukes G.C."/>
        </authorList>
    </citation>
    <scope>NUCLEOTIDE SEQUENCE [LARGE SCALE GENOMIC DNA]</scope>
    <source>
        <strain evidence="2 3">CS-328</strain>
    </source>
</reference>
<proteinExistence type="predicted"/>
<dbReference type="Proteomes" id="UP000004061">
    <property type="component" value="Unassembled WGS sequence"/>
</dbReference>
<evidence type="ECO:0000256" key="1">
    <source>
        <dbReference type="SAM" id="MobiDB-lite"/>
    </source>
</evidence>
<evidence type="ECO:0000313" key="3">
    <source>
        <dbReference type="Proteomes" id="UP000004061"/>
    </source>
</evidence>
<feature type="region of interest" description="Disordered" evidence="1">
    <location>
        <begin position="1"/>
        <end position="30"/>
    </location>
</feature>
<comment type="caution">
    <text evidence="2">The sequence shown here is derived from an EMBL/GenBank/DDBJ whole genome shotgun (WGS) entry which is preliminary data.</text>
</comment>
<evidence type="ECO:0000313" key="2">
    <source>
        <dbReference type="EMBL" id="EDZ95002.1"/>
    </source>
</evidence>